<dbReference type="GeneID" id="92037792"/>
<feature type="chain" id="PRO_5047048948" evidence="1">
    <location>
        <begin position="21"/>
        <end position="131"/>
    </location>
</feature>
<dbReference type="EMBL" id="JAQQWN010000002">
    <property type="protein sequence ID" value="KAK8093732.1"/>
    <property type="molecule type" value="Genomic_DNA"/>
</dbReference>
<organism evidence="2 3">
    <name type="scientific">Apiospora hydei</name>
    <dbReference type="NCBI Taxonomy" id="1337664"/>
    <lineage>
        <taxon>Eukaryota</taxon>
        <taxon>Fungi</taxon>
        <taxon>Dikarya</taxon>
        <taxon>Ascomycota</taxon>
        <taxon>Pezizomycotina</taxon>
        <taxon>Sordariomycetes</taxon>
        <taxon>Xylariomycetidae</taxon>
        <taxon>Amphisphaeriales</taxon>
        <taxon>Apiosporaceae</taxon>
        <taxon>Apiospora</taxon>
    </lineage>
</organism>
<accession>A0ABR1XAP6</accession>
<dbReference type="RefSeq" id="XP_066674505.1">
    <property type="nucleotide sequence ID" value="XM_066804732.1"/>
</dbReference>
<evidence type="ECO:0000313" key="3">
    <source>
        <dbReference type="Proteomes" id="UP001433268"/>
    </source>
</evidence>
<protein>
    <submittedName>
        <fullName evidence="2">Uncharacterized protein</fullName>
    </submittedName>
</protein>
<keyword evidence="3" id="KW-1185">Reference proteome</keyword>
<evidence type="ECO:0000256" key="1">
    <source>
        <dbReference type="SAM" id="SignalP"/>
    </source>
</evidence>
<comment type="caution">
    <text evidence="2">The sequence shown here is derived from an EMBL/GenBank/DDBJ whole genome shotgun (WGS) entry which is preliminary data.</text>
</comment>
<keyword evidence="1" id="KW-0732">Signal</keyword>
<feature type="signal peptide" evidence="1">
    <location>
        <begin position="1"/>
        <end position="20"/>
    </location>
</feature>
<evidence type="ECO:0000313" key="2">
    <source>
        <dbReference type="EMBL" id="KAK8093732.1"/>
    </source>
</evidence>
<proteinExistence type="predicted"/>
<name>A0ABR1XAP6_9PEZI</name>
<dbReference type="Proteomes" id="UP001433268">
    <property type="component" value="Unassembled WGS sequence"/>
</dbReference>
<gene>
    <name evidence="2" type="ORF">PG997_000417</name>
</gene>
<reference evidence="2 3" key="1">
    <citation type="submission" date="2023-01" db="EMBL/GenBank/DDBJ databases">
        <title>Analysis of 21 Apiospora genomes using comparative genomics revels a genus with tremendous synthesis potential of carbohydrate active enzymes and secondary metabolites.</title>
        <authorList>
            <person name="Sorensen T."/>
        </authorList>
    </citation>
    <scope>NUCLEOTIDE SEQUENCE [LARGE SCALE GENOMIC DNA]</scope>
    <source>
        <strain evidence="2 3">CBS 114990</strain>
    </source>
</reference>
<sequence>MRVSLAILSVFIGFLQLAVGALVTAPGSASASASATPSLVNAMALPSVSTTLTNILTAPSRPTDAPNQTPHTFSIVGMSALYGSGSVSASEPTAPATVSENAGHKSGALSHRWLYAGCALTALGLTNAVFL</sequence>